<accession>A0A649X016</accession>
<proteinExistence type="predicted"/>
<keyword evidence="13" id="KW-1185">Reference proteome</keyword>
<evidence type="ECO:0000256" key="5">
    <source>
        <dbReference type="ARBA" id="ARBA00022801"/>
    </source>
</evidence>
<dbReference type="GO" id="GO:0075523">
    <property type="term" value="P:viral translational frameshifting"/>
    <property type="evidence" value="ECO:0007669"/>
    <property type="project" value="UniProtKB-KW"/>
</dbReference>
<evidence type="ECO:0000256" key="7">
    <source>
        <dbReference type="ARBA" id="ARBA00022989"/>
    </source>
</evidence>
<evidence type="ECO:0000313" key="12">
    <source>
        <dbReference type="EMBL" id="QGL04933.1"/>
    </source>
</evidence>
<dbReference type="Proteomes" id="UP001228629">
    <property type="component" value="Segment"/>
</dbReference>
<keyword evidence="6" id="KW-0720">Serine protease</keyword>
<sequence length="611" mass="65807">MEDSTLSSTQVVIDFGWVVRSWSWLCANSMLAVWAIICGLAAWSVWKFTLPLLRCIYAWTIAPLWRRYKYASVVITIDQPDVFMLRGSIVHSREGPLVSSVDTAGNTIHIPITGDLATAFALAYQFNPSSATVLQSRKEMAVPGSLPMPVATWPAGLVAIRADGKRSSMGCRIKIGSRTFLLVAHHSLRGSSGSALSIGTGTVSIPMSKEWPVFAYSPSRSLDFCLIELDKQAWSVLGVKALNINPTTSGSVTTYGVDCSGRLNSSLGSVRRDRSKPFGLSHSASTEPGWSGTPLLNSGGVVGWHTGAGETSLPSNVATSVAAILAATNTKESPFTAGKFVHVEWDELLDREDVSRAIAYGLNGRVEFITSDSDYSRQYDYDFSGRSIVGQSWADLDDEDEDWGYDDFGRMESIPIPDDNQEVLDDGSQQEDFQRLDTQVSVSPEKQITPSEWLREPLATSLSLETTTSSPRVVKKKSKGKKSAVGSEQSAVAKESSATEVKLDQKQSSQNGQSKPSPNLKESSGRQLDGKVSKQASNSKRVSSKKSVPPTTSEKLEQQLLLATQQVASIAALVKTASRTMQKQGGGSAKAKSSPKKKSTTSPAVSPSTSS</sequence>
<dbReference type="SUPFAM" id="SSF50494">
    <property type="entry name" value="Trypsin-like serine proteases"/>
    <property type="match status" value="1"/>
</dbReference>
<protein>
    <submittedName>
        <fullName evidence="12">Polyprotein P1a</fullName>
    </submittedName>
</protein>
<keyword evidence="2" id="KW-0645">Protease</keyword>
<feature type="compositionally biased region" description="Polar residues" evidence="9">
    <location>
        <begin position="506"/>
        <end position="526"/>
    </location>
</feature>
<keyword evidence="4" id="KW-0688">Ribosomal frameshifting</keyword>
<dbReference type="InterPro" id="IPR000382">
    <property type="entry name" value="Peptidase_S39B_luteovirus"/>
</dbReference>
<dbReference type="InterPro" id="IPR043504">
    <property type="entry name" value="Peptidase_S1_PA_chymotrypsin"/>
</dbReference>
<evidence type="ECO:0000256" key="2">
    <source>
        <dbReference type="ARBA" id="ARBA00022670"/>
    </source>
</evidence>
<dbReference type="InterPro" id="IPR009003">
    <property type="entry name" value="Peptidase_S1_PA"/>
</dbReference>
<feature type="transmembrane region" description="Helical" evidence="10">
    <location>
        <begin position="22"/>
        <end position="46"/>
    </location>
</feature>
<feature type="region of interest" description="Disordered" evidence="9">
    <location>
        <begin position="464"/>
        <end position="554"/>
    </location>
</feature>
<comment type="subcellular location">
    <subcellularLocation>
        <location evidence="1">Membrane</location>
        <topology evidence="1">Multi-pass membrane protein</topology>
    </subcellularLocation>
</comment>
<feature type="compositionally biased region" description="Low complexity" evidence="9">
    <location>
        <begin position="537"/>
        <end position="548"/>
    </location>
</feature>
<evidence type="ECO:0000256" key="4">
    <source>
        <dbReference type="ARBA" id="ARBA00022758"/>
    </source>
</evidence>
<name>A0A649X016_9VIRU</name>
<dbReference type="GO" id="GO:0006508">
    <property type="term" value="P:proteolysis"/>
    <property type="evidence" value="ECO:0007669"/>
    <property type="project" value="UniProtKB-KW"/>
</dbReference>
<evidence type="ECO:0000259" key="11">
    <source>
        <dbReference type="PROSITE" id="PS51868"/>
    </source>
</evidence>
<reference evidence="12" key="1">
    <citation type="journal article" date="2019" name="Viruses">
        <title>A Novel RNA Virus Related to Sobemoviruses Confers Hypovirulence on the Phytopathogenic Fungus Sclerotinia sclerotiorum.</title>
        <authorList>
            <person name="Azhar A."/>
            <person name="Mu F."/>
            <person name="Huang H."/>
            <person name="Cheng J."/>
            <person name="Fu Y."/>
            <person name="Hamid M.R."/>
            <person name="Jiang D."/>
            <person name="Xie J."/>
        </authorList>
    </citation>
    <scope>NUCLEOTIDE SEQUENCE</scope>
    <source>
        <strain evidence="12">277</strain>
    </source>
</reference>
<keyword evidence="8 10" id="KW-0472">Membrane</keyword>
<keyword evidence="7 10" id="KW-1133">Transmembrane helix</keyword>
<feature type="domain" description="Peptidase S39" evidence="11">
    <location>
        <begin position="142"/>
        <end position="336"/>
    </location>
</feature>
<dbReference type="GO" id="GO:0033644">
    <property type="term" value="C:host cell membrane"/>
    <property type="evidence" value="ECO:0007669"/>
    <property type="project" value="UniProtKB-SubCell"/>
</dbReference>
<feature type="compositionally biased region" description="Acidic residues" evidence="9">
    <location>
        <begin position="419"/>
        <end position="428"/>
    </location>
</feature>
<dbReference type="EMBL" id="MK889164">
    <property type="protein sequence ID" value="QGL04933.1"/>
    <property type="molecule type" value="Genomic_RNA"/>
</dbReference>
<evidence type="ECO:0000313" key="13">
    <source>
        <dbReference type="Proteomes" id="UP001228629"/>
    </source>
</evidence>
<evidence type="ECO:0000256" key="10">
    <source>
        <dbReference type="SAM" id="Phobius"/>
    </source>
</evidence>
<feature type="region of interest" description="Disordered" evidence="9">
    <location>
        <begin position="578"/>
        <end position="611"/>
    </location>
</feature>
<keyword evidence="3 10" id="KW-0812">Transmembrane</keyword>
<evidence type="ECO:0000256" key="9">
    <source>
        <dbReference type="SAM" id="MobiDB-lite"/>
    </source>
</evidence>
<dbReference type="Gene3D" id="2.40.10.10">
    <property type="entry name" value="Trypsin-like serine proteases"/>
    <property type="match status" value="2"/>
</dbReference>
<evidence type="ECO:0000256" key="1">
    <source>
        <dbReference type="ARBA" id="ARBA00004141"/>
    </source>
</evidence>
<feature type="compositionally biased region" description="Basic residues" evidence="9">
    <location>
        <begin position="473"/>
        <end position="482"/>
    </location>
</feature>
<evidence type="ECO:0000256" key="6">
    <source>
        <dbReference type="ARBA" id="ARBA00022825"/>
    </source>
</evidence>
<dbReference type="GO" id="GO:0016020">
    <property type="term" value="C:membrane"/>
    <property type="evidence" value="ECO:0007669"/>
    <property type="project" value="InterPro"/>
</dbReference>
<dbReference type="GO" id="GO:0004252">
    <property type="term" value="F:serine-type endopeptidase activity"/>
    <property type="evidence" value="ECO:0007669"/>
    <property type="project" value="InterPro"/>
</dbReference>
<organism evidence="12 13">
    <name type="scientific">Hubei sclerotinia RNA virus 1</name>
    <dbReference type="NCBI Taxonomy" id="2605950"/>
    <lineage>
        <taxon>Viruses</taxon>
        <taxon>Riboviria</taxon>
        <taxon>Orthornavirae</taxon>
        <taxon>Pisuviricota</taxon>
        <taxon>Pisoniviricetes</taxon>
        <taxon>Sobelivirales</taxon>
        <taxon>Solemoviridae</taxon>
        <taxon>Hubsclerovirus</taxon>
        <taxon>Hubsclerovirus HUSRV</taxon>
    </lineage>
</organism>
<feature type="region of interest" description="Disordered" evidence="9">
    <location>
        <begin position="408"/>
        <end position="428"/>
    </location>
</feature>
<dbReference type="PROSITE" id="PS51868">
    <property type="entry name" value="PEPTIDASE_S39"/>
    <property type="match status" value="1"/>
</dbReference>
<evidence type="ECO:0000256" key="8">
    <source>
        <dbReference type="ARBA" id="ARBA00023136"/>
    </source>
</evidence>
<evidence type="ECO:0000256" key="3">
    <source>
        <dbReference type="ARBA" id="ARBA00022692"/>
    </source>
</evidence>
<keyword evidence="5" id="KW-0378">Hydrolase</keyword>
<feature type="compositionally biased region" description="Low complexity" evidence="9">
    <location>
        <begin position="600"/>
        <end position="611"/>
    </location>
</feature>